<protein>
    <recommendedName>
        <fullName evidence="4">dTTP/UTP pyrophosphatase</fullName>
        <shortName evidence="4">dTTPase/UTPase</shortName>
        <ecNumber evidence="4">3.6.1.9</ecNumber>
    </recommendedName>
    <alternativeName>
        <fullName evidence="4">Nucleoside triphosphate pyrophosphatase</fullName>
    </alternativeName>
    <alternativeName>
        <fullName evidence="4">Nucleotide pyrophosphatase</fullName>
        <shortName evidence="4">Nucleotide PPase</shortName>
    </alternativeName>
</protein>
<comment type="cofactor">
    <cofactor evidence="1 4">
        <name>a divalent metal cation</name>
        <dbReference type="ChEBI" id="CHEBI:60240"/>
    </cofactor>
</comment>
<evidence type="ECO:0000256" key="4">
    <source>
        <dbReference type="HAMAP-Rule" id="MF_00528"/>
    </source>
</evidence>
<evidence type="ECO:0000256" key="2">
    <source>
        <dbReference type="ARBA" id="ARBA00022801"/>
    </source>
</evidence>
<reference evidence="5 6" key="1">
    <citation type="submission" date="2019-02" db="EMBL/GenBank/DDBJ databases">
        <title>Arundinibacter roseus gen. nov., sp. nov., a new member of the family Cytophagaceae.</title>
        <authorList>
            <person name="Szuroczki S."/>
            <person name="Khayer B."/>
            <person name="Sproer C."/>
            <person name="Toumi M."/>
            <person name="Szabo A."/>
            <person name="Felfoldi T."/>
            <person name="Schumann P."/>
            <person name="Toth E."/>
        </authorList>
    </citation>
    <scope>NUCLEOTIDE SEQUENCE [LARGE SCALE GENOMIC DNA]</scope>
    <source>
        <strain evidence="5 6">DMA-k-7a</strain>
    </source>
</reference>
<feature type="active site" description="Proton acceptor" evidence="4">
    <location>
        <position position="74"/>
    </location>
</feature>
<organism evidence="5 6">
    <name type="scientific">Arundinibacter roseus</name>
    <dbReference type="NCBI Taxonomy" id="2070510"/>
    <lineage>
        <taxon>Bacteria</taxon>
        <taxon>Pseudomonadati</taxon>
        <taxon>Bacteroidota</taxon>
        <taxon>Cytophagia</taxon>
        <taxon>Cytophagales</taxon>
        <taxon>Spirosomataceae</taxon>
        <taxon>Arundinibacter</taxon>
    </lineage>
</organism>
<dbReference type="OrthoDB" id="9807767at2"/>
<comment type="caution">
    <text evidence="4">Lacks conserved residue(s) required for the propagation of feature annotation.</text>
</comment>
<dbReference type="EMBL" id="SMJU01000006">
    <property type="protein sequence ID" value="TDB65292.1"/>
    <property type="molecule type" value="Genomic_DNA"/>
</dbReference>
<evidence type="ECO:0000256" key="3">
    <source>
        <dbReference type="ARBA" id="ARBA00023080"/>
    </source>
</evidence>
<name>A0A4R4KEK5_9BACT</name>
<dbReference type="NCBIfam" id="TIGR00172">
    <property type="entry name" value="maf"/>
    <property type="match status" value="1"/>
</dbReference>
<dbReference type="Proteomes" id="UP000295706">
    <property type="component" value="Unassembled WGS sequence"/>
</dbReference>
<dbReference type="InterPro" id="IPR003697">
    <property type="entry name" value="Maf-like"/>
</dbReference>
<feature type="site" description="Important for substrate specificity" evidence="4">
    <location>
        <position position="157"/>
    </location>
</feature>
<evidence type="ECO:0000313" key="5">
    <source>
        <dbReference type="EMBL" id="TDB65292.1"/>
    </source>
</evidence>
<comment type="caution">
    <text evidence="5">The sequence shown here is derived from an EMBL/GenBank/DDBJ whole genome shotgun (WGS) entry which is preliminary data.</text>
</comment>
<dbReference type="GO" id="GO:0009117">
    <property type="term" value="P:nucleotide metabolic process"/>
    <property type="evidence" value="ECO:0007669"/>
    <property type="project" value="UniProtKB-KW"/>
</dbReference>
<dbReference type="GO" id="GO:0005737">
    <property type="term" value="C:cytoplasm"/>
    <property type="evidence" value="ECO:0007669"/>
    <property type="project" value="UniProtKB-SubCell"/>
</dbReference>
<keyword evidence="6" id="KW-1185">Reference proteome</keyword>
<sequence>MNISLTRPLILASNSPRRRQLLSDIGCTFTVDVRPTDEHFPSNMMPTDVPGYLAQEKARQFVHDSSNALILCADTIVVINSQILNKPANEAEALDMLRSLSGQVHQVITAVCLLSDGVYTTRTDSASVYFRTLSEAEMLAYIRTQRPFDKAGGYGIQEWIGMVGIERIEGSYYTIMGLPTHLVYELLMPYFA</sequence>
<dbReference type="CDD" id="cd00555">
    <property type="entry name" value="Maf"/>
    <property type="match status" value="1"/>
</dbReference>
<dbReference type="GO" id="GO:0036218">
    <property type="term" value="F:dTTP diphosphatase activity"/>
    <property type="evidence" value="ECO:0007669"/>
    <property type="project" value="RHEA"/>
</dbReference>
<evidence type="ECO:0000313" key="6">
    <source>
        <dbReference type="Proteomes" id="UP000295706"/>
    </source>
</evidence>
<dbReference type="SUPFAM" id="SSF52972">
    <property type="entry name" value="ITPase-like"/>
    <property type="match status" value="1"/>
</dbReference>
<comment type="catalytic activity">
    <reaction evidence="4">
        <text>UTP + H2O = UMP + diphosphate + H(+)</text>
        <dbReference type="Rhea" id="RHEA:29395"/>
        <dbReference type="ChEBI" id="CHEBI:15377"/>
        <dbReference type="ChEBI" id="CHEBI:15378"/>
        <dbReference type="ChEBI" id="CHEBI:33019"/>
        <dbReference type="ChEBI" id="CHEBI:46398"/>
        <dbReference type="ChEBI" id="CHEBI:57865"/>
        <dbReference type="EC" id="3.6.1.9"/>
    </reaction>
</comment>
<feature type="site" description="Important for substrate specificity" evidence="4">
    <location>
        <position position="17"/>
    </location>
</feature>
<keyword evidence="3 4" id="KW-0546">Nucleotide metabolism</keyword>
<dbReference type="HAMAP" id="MF_00528">
    <property type="entry name" value="Maf"/>
    <property type="match status" value="1"/>
</dbReference>
<comment type="catalytic activity">
    <reaction evidence="4">
        <text>dTTP + H2O = dTMP + diphosphate + H(+)</text>
        <dbReference type="Rhea" id="RHEA:28534"/>
        <dbReference type="ChEBI" id="CHEBI:15377"/>
        <dbReference type="ChEBI" id="CHEBI:15378"/>
        <dbReference type="ChEBI" id="CHEBI:33019"/>
        <dbReference type="ChEBI" id="CHEBI:37568"/>
        <dbReference type="ChEBI" id="CHEBI:63528"/>
        <dbReference type="EC" id="3.6.1.9"/>
    </reaction>
</comment>
<gene>
    <name evidence="5" type="primary">maf</name>
    <name evidence="5" type="ORF">EZE20_11365</name>
</gene>
<evidence type="ECO:0000256" key="1">
    <source>
        <dbReference type="ARBA" id="ARBA00001968"/>
    </source>
</evidence>
<dbReference type="GO" id="GO:0036221">
    <property type="term" value="F:UTP diphosphatase activity"/>
    <property type="evidence" value="ECO:0007669"/>
    <property type="project" value="RHEA"/>
</dbReference>
<dbReference type="Gene3D" id="3.90.950.10">
    <property type="match status" value="1"/>
</dbReference>
<accession>A0A4R4KEK5</accession>
<comment type="function">
    <text evidence="4">Nucleoside triphosphate pyrophosphatase that hydrolyzes dTTP and UTP. May have a dual role in cell division arrest and in preventing the incorporation of modified nucleotides into cellular nucleic acids.</text>
</comment>
<dbReference type="PIRSF" id="PIRSF006305">
    <property type="entry name" value="Maf"/>
    <property type="match status" value="1"/>
</dbReference>
<dbReference type="Pfam" id="PF02545">
    <property type="entry name" value="Maf"/>
    <property type="match status" value="1"/>
</dbReference>
<dbReference type="EC" id="3.6.1.9" evidence="4"/>
<keyword evidence="4" id="KW-0963">Cytoplasm</keyword>
<keyword evidence="2 4" id="KW-0378">Hydrolase</keyword>
<comment type="similarity">
    <text evidence="4">Belongs to the Maf family. YhdE subfamily.</text>
</comment>
<dbReference type="RefSeq" id="WP_132117622.1">
    <property type="nucleotide sequence ID" value="NZ_SMJU01000006.1"/>
</dbReference>
<dbReference type="InterPro" id="IPR029001">
    <property type="entry name" value="ITPase-like_fam"/>
</dbReference>
<comment type="subcellular location">
    <subcellularLocation>
        <location evidence="4">Cytoplasm</location>
    </subcellularLocation>
</comment>
<dbReference type="AlphaFoldDB" id="A0A4R4KEK5"/>
<proteinExistence type="inferred from homology"/>
<feature type="site" description="Important for substrate specificity" evidence="4">
    <location>
        <position position="75"/>
    </location>
</feature>
<dbReference type="PANTHER" id="PTHR43213">
    <property type="entry name" value="BIFUNCTIONAL DTTP/UTP PYROPHOSPHATASE/METHYLTRANSFERASE PROTEIN-RELATED"/>
    <property type="match status" value="1"/>
</dbReference>
<dbReference type="PANTHER" id="PTHR43213:SF5">
    <property type="entry name" value="BIFUNCTIONAL DTTP_UTP PYROPHOSPHATASE_METHYLTRANSFERASE PROTEIN-RELATED"/>
    <property type="match status" value="1"/>
</dbReference>